<organism evidence="9 10">
    <name type="scientific">Ascodesmis nigricans</name>
    <dbReference type="NCBI Taxonomy" id="341454"/>
    <lineage>
        <taxon>Eukaryota</taxon>
        <taxon>Fungi</taxon>
        <taxon>Dikarya</taxon>
        <taxon>Ascomycota</taxon>
        <taxon>Pezizomycotina</taxon>
        <taxon>Pezizomycetes</taxon>
        <taxon>Pezizales</taxon>
        <taxon>Ascodesmidaceae</taxon>
        <taxon>Ascodesmis</taxon>
    </lineage>
</organism>
<feature type="repeat" description="TPR" evidence="6">
    <location>
        <begin position="12"/>
        <end position="45"/>
    </location>
</feature>
<dbReference type="GO" id="GO:0051879">
    <property type="term" value="F:Hsp90 protein binding"/>
    <property type="evidence" value="ECO:0007669"/>
    <property type="project" value="TreeGrafter"/>
</dbReference>
<feature type="domain" description="STI1" evidence="8">
    <location>
        <begin position="81"/>
        <end position="120"/>
    </location>
</feature>
<dbReference type="AlphaFoldDB" id="A0A4S2MVW1"/>
<dbReference type="EMBL" id="ML220123">
    <property type="protein sequence ID" value="TGZ80656.1"/>
    <property type="molecule type" value="Genomic_DNA"/>
</dbReference>
<dbReference type="FunFam" id="1.10.260.100:FF:000002">
    <property type="entry name" value="Stress-induced-phosphoprotein 1 (Hsp70/Hsp90-organizing)"/>
    <property type="match status" value="1"/>
</dbReference>
<feature type="region of interest" description="Disordered" evidence="7">
    <location>
        <begin position="142"/>
        <end position="193"/>
    </location>
</feature>
<evidence type="ECO:0000256" key="7">
    <source>
        <dbReference type="SAM" id="MobiDB-lite"/>
    </source>
</evidence>
<protein>
    <submittedName>
        <fullName evidence="9">TPR-like protein</fullName>
    </submittedName>
</protein>
<dbReference type="GO" id="GO:0042030">
    <property type="term" value="F:ATPase inhibitor activity"/>
    <property type="evidence" value="ECO:0007669"/>
    <property type="project" value="UniProtKB-ARBA"/>
</dbReference>
<comment type="subunit">
    <text evidence="5">Part of a larger complex that includes HSP70, HSP90, and immunophilins.</text>
</comment>
<evidence type="ECO:0000256" key="1">
    <source>
        <dbReference type="ARBA" id="ARBA00004496"/>
    </source>
</evidence>
<feature type="domain" description="STI1" evidence="8">
    <location>
        <begin position="460"/>
        <end position="499"/>
    </location>
</feature>
<keyword evidence="2" id="KW-0963">Cytoplasm</keyword>
<evidence type="ECO:0000256" key="4">
    <source>
        <dbReference type="ARBA" id="ARBA00022803"/>
    </source>
</evidence>
<name>A0A4S2MVW1_9PEZI</name>
<dbReference type="PANTHER" id="PTHR22904:SF523">
    <property type="entry name" value="STRESS-INDUCED-PHOSPHOPROTEIN 1"/>
    <property type="match status" value="1"/>
</dbReference>
<dbReference type="Pfam" id="PF13181">
    <property type="entry name" value="TPR_8"/>
    <property type="match status" value="3"/>
</dbReference>
<dbReference type="FunFam" id="1.10.260.100:FF:000004">
    <property type="entry name" value="Putative stress-induced-phosphoprotein 1"/>
    <property type="match status" value="1"/>
</dbReference>
<dbReference type="OrthoDB" id="2423701at2759"/>
<dbReference type="STRING" id="341454.A0A4S2MVW1"/>
<evidence type="ECO:0000259" key="8">
    <source>
        <dbReference type="SMART" id="SM00727"/>
    </source>
</evidence>
<dbReference type="Pfam" id="PF17830">
    <property type="entry name" value="STI1-HOP_DP"/>
    <property type="match status" value="2"/>
</dbReference>
<dbReference type="PANTHER" id="PTHR22904">
    <property type="entry name" value="TPR REPEAT CONTAINING PROTEIN"/>
    <property type="match status" value="1"/>
</dbReference>
<dbReference type="InterPro" id="IPR006636">
    <property type="entry name" value="STI1_HS-bd"/>
</dbReference>
<evidence type="ECO:0000313" key="10">
    <source>
        <dbReference type="Proteomes" id="UP000298138"/>
    </source>
</evidence>
<gene>
    <name evidence="9" type="ORF">EX30DRAFT_46907</name>
</gene>
<dbReference type="SMART" id="SM00727">
    <property type="entry name" value="STI1"/>
    <property type="match status" value="2"/>
</dbReference>
<feature type="repeat" description="TPR" evidence="6">
    <location>
        <begin position="323"/>
        <end position="356"/>
    </location>
</feature>
<evidence type="ECO:0000313" key="9">
    <source>
        <dbReference type="EMBL" id="TGZ80656.1"/>
    </source>
</evidence>
<sequence length="511" mass="57041">MPKRRPLKPDWAKGWSRVGAAQHGLGDLVASVEAYEEALKLDPANAQAKAGHKAVKDAIDRERQEDGANAGDWDFGKMFSDPGFVTKLATNPKTSALLADPEFMAKLERVKQNPNLLQEELRDPRMMQVLAVLLGIQIETAPGAGGAGQEDTPMPDAPAPEPKKEAEPEPVPEPENDDEKAKKEAKAAADKEKEIGTQNYKQRNFDAAIEHYSKAWELHKDITYLNNIAAAKFEAGDLDGCIKECEKAVEEGRDMRADFKLIAKALGRIGTAYVKKNDLEQAITYFQRSLTEHRTPDILSKLRAAEKTKIENEKLAYIDPAKAEEAREEGNKLFKSADFAGAVKAYTEAIKRAPEDPRGYTNRAAALQKLMSLPEAVKDCDEAIKKDPAFMRAYTRKAQLYLAMREFSKCLDACNEATEADKEHKHTREIEDLTRKCLQQMYSAREGETEEETMARIQRDPEIVSIIGDPVMQSILQQAKQNPQALNEHMKNPMIRQKIQKLMAAGIIRVG</sequence>
<dbReference type="Proteomes" id="UP000298138">
    <property type="component" value="Unassembled WGS sequence"/>
</dbReference>
<feature type="compositionally biased region" description="Basic and acidic residues" evidence="7">
    <location>
        <begin position="179"/>
        <end position="193"/>
    </location>
</feature>
<dbReference type="InterPro" id="IPR011990">
    <property type="entry name" value="TPR-like_helical_dom_sf"/>
</dbReference>
<dbReference type="SUPFAM" id="SSF48452">
    <property type="entry name" value="TPR-like"/>
    <property type="match status" value="3"/>
</dbReference>
<dbReference type="InParanoid" id="A0A4S2MVW1"/>
<dbReference type="FunFam" id="1.25.40.10:FF:000010">
    <property type="entry name" value="Stress-induced phosphoprotein 1"/>
    <property type="match status" value="1"/>
</dbReference>
<feature type="repeat" description="TPR" evidence="6">
    <location>
        <begin position="263"/>
        <end position="296"/>
    </location>
</feature>
<keyword evidence="10" id="KW-1185">Reference proteome</keyword>
<dbReference type="Gene3D" id="1.10.260.100">
    <property type="match status" value="2"/>
</dbReference>
<evidence type="ECO:0000256" key="6">
    <source>
        <dbReference type="PROSITE-ProRule" id="PRU00339"/>
    </source>
</evidence>
<accession>A0A4S2MVW1</accession>
<dbReference type="PROSITE" id="PS50005">
    <property type="entry name" value="TPR"/>
    <property type="match status" value="3"/>
</dbReference>
<proteinExistence type="predicted"/>
<evidence type="ECO:0000256" key="2">
    <source>
        <dbReference type="ARBA" id="ARBA00022490"/>
    </source>
</evidence>
<evidence type="ECO:0000256" key="3">
    <source>
        <dbReference type="ARBA" id="ARBA00022737"/>
    </source>
</evidence>
<evidence type="ECO:0000256" key="5">
    <source>
        <dbReference type="ARBA" id="ARBA00064323"/>
    </source>
</evidence>
<comment type="subcellular location">
    <subcellularLocation>
        <location evidence="1">Cytoplasm</location>
    </subcellularLocation>
</comment>
<keyword evidence="4 6" id="KW-0802">TPR repeat</keyword>
<dbReference type="Pfam" id="PF13432">
    <property type="entry name" value="TPR_16"/>
    <property type="match status" value="1"/>
</dbReference>
<dbReference type="InterPro" id="IPR019734">
    <property type="entry name" value="TPR_rpt"/>
</dbReference>
<dbReference type="InterPro" id="IPR041243">
    <property type="entry name" value="STI1/HOP_DP"/>
</dbReference>
<feature type="compositionally biased region" description="Acidic residues" evidence="7">
    <location>
        <begin position="168"/>
        <end position="178"/>
    </location>
</feature>
<dbReference type="SMART" id="SM00028">
    <property type="entry name" value="TPR"/>
    <property type="match status" value="7"/>
</dbReference>
<reference evidence="9 10" key="1">
    <citation type="submission" date="2019-04" db="EMBL/GenBank/DDBJ databases">
        <title>Comparative genomics and transcriptomics to analyze fruiting body development in filamentous ascomycetes.</title>
        <authorList>
            <consortium name="DOE Joint Genome Institute"/>
            <person name="Lutkenhaus R."/>
            <person name="Traeger S."/>
            <person name="Breuer J."/>
            <person name="Kuo A."/>
            <person name="Lipzen A."/>
            <person name="Pangilinan J."/>
            <person name="Dilworth D."/>
            <person name="Sandor L."/>
            <person name="Poggeler S."/>
            <person name="Barry K."/>
            <person name="Grigoriev I.V."/>
            <person name="Nowrousian M."/>
        </authorList>
    </citation>
    <scope>NUCLEOTIDE SEQUENCE [LARGE SCALE GENOMIC DNA]</scope>
    <source>
        <strain evidence="9 10">CBS 389.68</strain>
    </source>
</reference>
<dbReference type="Gene3D" id="1.25.40.10">
    <property type="entry name" value="Tetratricopeptide repeat domain"/>
    <property type="match status" value="3"/>
</dbReference>
<dbReference type="FunFam" id="1.25.40.10:FF:000027">
    <property type="entry name" value="stress-induced-phosphoprotein 1 isoform X1"/>
    <property type="match status" value="1"/>
</dbReference>
<dbReference type="GO" id="GO:0005737">
    <property type="term" value="C:cytoplasm"/>
    <property type="evidence" value="ECO:0007669"/>
    <property type="project" value="UniProtKB-SubCell"/>
</dbReference>
<keyword evidence="3" id="KW-0677">Repeat</keyword>
<dbReference type="FunCoup" id="A0A4S2MVW1">
    <property type="interactions" value="997"/>
</dbReference>